<dbReference type="EMBL" id="SDRB02002805">
    <property type="protein sequence ID" value="THG18840.1"/>
    <property type="molecule type" value="Genomic_DNA"/>
</dbReference>
<evidence type="ECO:0000313" key="3">
    <source>
        <dbReference type="EMBL" id="THG18840.1"/>
    </source>
</evidence>
<evidence type="ECO:0000256" key="2">
    <source>
        <dbReference type="SAM" id="MobiDB-lite"/>
    </source>
</evidence>
<comment type="similarity">
    <text evidence="1">Belongs to the ARG7 family.</text>
</comment>
<sequence length="215" mass="23048">MPIFTTVVATTSTTAAASAAAIPPASTPSSAALKAVPSHVSRLTPSPTHPPPATSTTRHLPTTTRHPPSATHLPLPPTCHHPPPPPTRYHPPPSPIHPPTTTTTITSYPPSIVTTFHHRLPLSFSSVTITDEGDCVASSAGNLHLIFIGKSHRRYLISPEVIDHPLFQVLVDKSNNSDGITVACKVGLFDHFLWMLENASLDVVSVDELVEFYSY</sequence>
<organism evidence="3 4">
    <name type="scientific">Camellia sinensis var. sinensis</name>
    <name type="common">China tea</name>
    <dbReference type="NCBI Taxonomy" id="542762"/>
    <lineage>
        <taxon>Eukaryota</taxon>
        <taxon>Viridiplantae</taxon>
        <taxon>Streptophyta</taxon>
        <taxon>Embryophyta</taxon>
        <taxon>Tracheophyta</taxon>
        <taxon>Spermatophyta</taxon>
        <taxon>Magnoliopsida</taxon>
        <taxon>eudicotyledons</taxon>
        <taxon>Gunneridae</taxon>
        <taxon>Pentapetalae</taxon>
        <taxon>asterids</taxon>
        <taxon>Ericales</taxon>
        <taxon>Theaceae</taxon>
        <taxon>Camellia</taxon>
    </lineage>
</organism>
<keyword evidence="4" id="KW-1185">Reference proteome</keyword>
<comment type="caution">
    <text evidence="3">The sequence shown here is derived from an EMBL/GenBank/DDBJ whole genome shotgun (WGS) entry which is preliminary data.</text>
</comment>
<dbReference type="PANTHER" id="PTHR35296:SF8">
    <property type="entry name" value="SMALL AUXIN-UP RNA-RELATED"/>
    <property type="match status" value="1"/>
</dbReference>
<dbReference type="GO" id="GO:0009733">
    <property type="term" value="P:response to auxin"/>
    <property type="evidence" value="ECO:0007669"/>
    <property type="project" value="InterPro"/>
</dbReference>
<reference evidence="3 4" key="1">
    <citation type="journal article" date="2018" name="Proc. Natl. Acad. Sci. U.S.A.">
        <title>Draft genome sequence of Camellia sinensis var. sinensis provides insights into the evolution of the tea genome and tea quality.</title>
        <authorList>
            <person name="Wei C."/>
            <person name="Yang H."/>
            <person name="Wang S."/>
            <person name="Zhao J."/>
            <person name="Liu C."/>
            <person name="Gao L."/>
            <person name="Xia E."/>
            <person name="Lu Y."/>
            <person name="Tai Y."/>
            <person name="She G."/>
            <person name="Sun J."/>
            <person name="Cao H."/>
            <person name="Tong W."/>
            <person name="Gao Q."/>
            <person name="Li Y."/>
            <person name="Deng W."/>
            <person name="Jiang X."/>
            <person name="Wang W."/>
            <person name="Chen Q."/>
            <person name="Zhang S."/>
            <person name="Li H."/>
            <person name="Wu J."/>
            <person name="Wang P."/>
            <person name="Li P."/>
            <person name="Shi C."/>
            <person name="Zheng F."/>
            <person name="Jian J."/>
            <person name="Huang B."/>
            <person name="Shan D."/>
            <person name="Shi M."/>
            <person name="Fang C."/>
            <person name="Yue Y."/>
            <person name="Li F."/>
            <person name="Li D."/>
            <person name="Wei S."/>
            <person name="Han B."/>
            <person name="Jiang C."/>
            <person name="Yin Y."/>
            <person name="Xia T."/>
            <person name="Zhang Z."/>
            <person name="Bennetzen J.L."/>
            <person name="Zhao S."/>
            <person name="Wan X."/>
        </authorList>
    </citation>
    <scope>NUCLEOTIDE SEQUENCE [LARGE SCALE GENOMIC DNA]</scope>
    <source>
        <strain evidence="4">cv. Shuchazao</strain>
        <tissue evidence="3">Leaf</tissue>
    </source>
</reference>
<dbReference type="PANTHER" id="PTHR35296">
    <property type="entry name" value="EXPRESSED PROTEIN"/>
    <property type="match status" value="1"/>
</dbReference>
<name>A0A4S4EQ09_CAMSN</name>
<feature type="region of interest" description="Disordered" evidence="2">
    <location>
        <begin position="22"/>
        <end position="104"/>
    </location>
</feature>
<proteinExistence type="inferred from homology"/>
<dbReference type="Pfam" id="PF02519">
    <property type="entry name" value="Auxin_inducible"/>
    <property type="match status" value="1"/>
</dbReference>
<dbReference type="Proteomes" id="UP000306102">
    <property type="component" value="Unassembled WGS sequence"/>
</dbReference>
<feature type="compositionally biased region" description="Low complexity" evidence="2">
    <location>
        <begin position="22"/>
        <end position="32"/>
    </location>
</feature>
<gene>
    <name evidence="3" type="ORF">TEA_017479</name>
</gene>
<protein>
    <submittedName>
        <fullName evidence="3">Uncharacterized protein</fullName>
    </submittedName>
</protein>
<accession>A0A4S4EQ09</accession>
<dbReference type="InterPro" id="IPR003676">
    <property type="entry name" value="SAUR_fam"/>
</dbReference>
<dbReference type="AlphaFoldDB" id="A0A4S4EQ09"/>
<feature type="compositionally biased region" description="Low complexity" evidence="2">
    <location>
        <begin position="54"/>
        <end position="73"/>
    </location>
</feature>
<evidence type="ECO:0000256" key="1">
    <source>
        <dbReference type="ARBA" id="ARBA00006974"/>
    </source>
</evidence>
<evidence type="ECO:0000313" key="4">
    <source>
        <dbReference type="Proteomes" id="UP000306102"/>
    </source>
</evidence>
<feature type="compositionally biased region" description="Pro residues" evidence="2">
    <location>
        <begin position="74"/>
        <end position="98"/>
    </location>
</feature>